<dbReference type="SUPFAM" id="SSF53328">
    <property type="entry name" value="Formyltransferase"/>
    <property type="match status" value="1"/>
</dbReference>
<dbReference type="Pfam" id="PF00551">
    <property type="entry name" value="Formyl_trans_N"/>
    <property type="match status" value="1"/>
</dbReference>
<sequence>MIPYQNPIDSTPYLIYPPLPDPLFIPGKPIKLGVLASGSGSNFEVIAQKIRDGQLNAQIQVLVYNNPKAKVKQRAEKFDIPTILVNHRDYPTRESFDQQVVDTLNQYDLDLVVFAGWMRIATQVLVTAFPHQIINLHPAILPSFPGIRGVEQALESGVKITGCTVHIVELAVDSGPILMQAAVPVLPQDTPETLHQRIQVCEHQIMVGAIALMTQKLPLT</sequence>
<dbReference type="PANTHER" id="PTHR43369">
    <property type="entry name" value="PHOSPHORIBOSYLGLYCINAMIDE FORMYLTRANSFERASE"/>
    <property type="match status" value="1"/>
</dbReference>
<dbReference type="PANTHER" id="PTHR43369:SF2">
    <property type="entry name" value="PHOSPHORIBOSYLGLYCINAMIDE FORMYLTRANSFERASE"/>
    <property type="match status" value="1"/>
</dbReference>
<accession>A0A5M3T562</accession>
<feature type="binding site" evidence="4">
    <location>
        <begin position="40"/>
        <end position="42"/>
    </location>
    <ligand>
        <name>N(1)-(5-phospho-beta-D-ribosyl)glycinamide</name>
        <dbReference type="ChEBI" id="CHEBI:143788"/>
    </ligand>
</feature>
<comment type="function">
    <text evidence="4">Catalyzes the transfer of a formyl group from 10-formyltetrahydrofolate to 5-phospho-ribosyl-glycinamide (GAR), producing 5-phospho-ribosyl-N-formylglycinamide (FGAR) and tetrahydrofolate.</text>
</comment>
<dbReference type="InterPro" id="IPR002376">
    <property type="entry name" value="Formyl_transf_N"/>
</dbReference>
<dbReference type="InterPro" id="IPR036477">
    <property type="entry name" value="Formyl_transf_N_sf"/>
</dbReference>
<dbReference type="NCBIfam" id="TIGR00639">
    <property type="entry name" value="PurN"/>
    <property type="match status" value="1"/>
</dbReference>
<gene>
    <name evidence="4 6" type="primary">purN</name>
    <name evidence="6" type="ORF">NIES46_10790</name>
</gene>
<evidence type="ECO:0000256" key="3">
    <source>
        <dbReference type="ARBA" id="ARBA00022755"/>
    </source>
</evidence>
<dbReference type="EC" id="2.1.2.2" evidence="4"/>
<dbReference type="Gene3D" id="3.40.50.170">
    <property type="entry name" value="Formyl transferase, N-terminal domain"/>
    <property type="match status" value="1"/>
</dbReference>
<evidence type="ECO:0000313" key="7">
    <source>
        <dbReference type="Proteomes" id="UP000326169"/>
    </source>
</evidence>
<evidence type="ECO:0000256" key="2">
    <source>
        <dbReference type="ARBA" id="ARBA00022679"/>
    </source>
</evidence>
<comment type="caution">
    <text evidence="6">The sequence shown here is derived from an EMBL/GenBank/DDBJ whole genome shotgun (WGS) entry which is preliminary data.</text>
</comment>
<evidence type="ECO:0000256" key="1">
    <source>
        <dbReference type="ARBA" id="ARBA00005054"/>
    </source>
</evidence>
<keyword evidence="7" id="KW-1185">Reference proteome</keyword>
<feature type="binding site" evidence="4">
    <location>
        <position position="135"/>
    </location>
    <ligand>
        <name>(6R)-10-formyltetrahydrofolate</name>
        <dbReference type="ChEBI" id="CHEBI:195366"/>
    </ligand>
</feature>
<evidence type="ECO:0000259" key="5">
    <source>
        <dbReference type="Pfam" id="PF00551"/>
    </source>
</evidence>
<evidence type="ECO:0000256" key="4">
    <source>
        <dbReference type="HAMAP-Rule" id="MF_01930"/>
    </source>
</evidence>
<feature type="domain" description="Formyl transferase N-terminal" evidence="5">
    <location>
        <begin position="31"/>
        <end position="210"/>
    </location>
</feature>
<feature type="binding site" evidence="4">
    <location>
        <position position="93"/>
    </location>
    <ligand>
        <name>(6R)-10-formyltetrahydrofolate</name>
        <dbReference type="ChEBI" id="CHEBI:195366"/>
    </ligand>
</feature>
<organism evidence="6 7">
    <name type="scientific">Limnospira platensis NIES-46</name>
    <dbReference type="NCBI Taxonomy" id="1236695"/>
    <lineage>
        <taxon>Bacteria</taxon>
        <taxon>Bacillati</taxon>
        <taxon>Cyanobacteriota</taxon>
        <taxon>Cyanophyceae</taxon>
        <taxon>Oscillatoriophycideae</taxon>
        <taxon>Oscillatoriales</taxon>
        <taxon>Sirenicapillariaceae</taxon>
        <taxon>Limnospira</taxon>
    </lineage>
</organism>
<dbReference type="HAMAP" id="MF_01930">
    <property type="entry name" value="PurN"/>
    <property type="match status" value="1"/>
</dbReference>
<comment type="pathway">
    <text evidence="1 4">Purine metabolism; IMP biosynthesis via de novo pathway; N(2)-formyl-N(1)-(5-phospho-D-ribosyl)glycinamide from N(1)-(5-phospho-D-ribosyl)glycinamide (10-formyl THF route): step 1/1.</text>
</comment>
<dbReference type="Proteomes" id="UP000326169">
    <property type="component" value="Unassembled WGS sequence"/>
</dbReference>
<feature type="active site" description="Proton donor" evidence="4">
    <location>
        <position position="137"/>
    </location>
</feature>
<comment type="similarity">
    <text evidence="4">Belongs to the GART family.</text>
</comment>
<feature type="site" description="Raises pKa of active site His" evidence="4">
    <location>
        <position position="173"/>
    </location>
</feature>
<keyword evidence="3 4" id="KW-0658">Purine biosynthesis</keyword>
<dbReference type="RefSeq" id="WP_006619841.1">
    <property type="nucleotide sequence ID" value="NZ_BIMW01000059.1"/>
</dbReference>
<reference evidence="6 7" key="1">
    <citation type="journal article" date="2019" name="J Genomics">
        <title>The Draft Genome of a Hydrogen-producing Cyanobacterium, Arthrospira platensis NIES-46.</title>
        <authorList>
            <person name="Suzuki S."/>
            <person name="Yamaguchi H."/>
            <person name="Kawachi M."/>
        </authorList>
    </citation>
    <scope>NUCLEOTIDE SEQUENCE [LARGE SCALE GENOMIC DNA]</scope>
    <source>
        <strain evidence="6 7">NIES-46</strain>
    </source>
</reference>
<name>A0A5M3T562_LIMPL</name>
<dbReference type="EMBL" id="BIMW01000059">
    <property type="protein sequence ID" value="GCE93030.1"/>
    <property type="molecule type" value="Genomic_DNA"/>
</dbReference>
<dbReference type="InterPro" id="IPR004607">
    <property type="entry name" value="GART"/>
</dbReference>
<protein>
    <recommendedName>
        <fullName evidence="4">Phosphoribosylglycinamide formyltransferase</fullName>
        <ecNumber evidence="4">2.1.2.2</ecNumber>
    </recommendedName>
    <alternativeName>
        <fullName evidence="4">5'-phosphoribosylglycinamide transformylase</fullName>
    </alternativeName>
    <alternativeName>
        <fullName evidence="4">GAR transformylase</fullName>
        <shortName evidence="4">GART</shortName>
    </alternativeName>
</protein>
<proteinExistence type="inferred from homology"/>
<dbReference type="GeneID" id="301681984"/>
<dbReference type="CDD" id="cd08645">
    <property type="entry name" value="FMT_core_GART"/>
    <property type="match status" value="1"/>
</dbReference>
<comment type="catalytic activity">
    <reaction evidence="4">
        <text>N(1)-(5-phospho-beta-D-ribosyl)glycinamide + (6R)-10-formyltetrahydrofolate = N(2)-formyl-N(1)-(5-phospho-beta-D-ribosyl)glycinamide + (6S)-5,6,7,8-tetrahydrofolate + H(+)</text>
        <dbReference type="Rhea" id="RHEA:15053"/>
        <dbReference type="ChEBI" id="CHEBI:15378"/>
        <dbReference type="ChEBI" id="CHEBI:57453"/>
        <dbReference type="ChEBI" id="CHEBI:143788"/>
        <dbReference type="ChEBI" id="CHEBI:147286"/>
        <dbReference type="ChEBI" id="CHEBI:195366"/>
        <dbReference type="EC" id="2.1.2.2"/>
    </reaction>
</comment>
<evidence type="ECO:0000313" key="6">
    <source>
        <dbReference type="EMBL" id="GCE93030.1"/>
    </source>
</evidence>
<comment type="caution">
    <text evidence="4">Lacks conserved residue(s) required for the propagation of feature annotation.</text>
</comment>
<keyword evidence="2 4" id="KW-0808">Transferase</keyword>